<proteinExistence type="predicted"/>
<dbReference type="Pfam" id="PF02450">
    <property type="entry name" value="LCAT"/>
    <property type="match status" value="1"/>
</dbReference>
<dbReference type="InterPro" id="IPR003386">
    <property type="entry name" value="LACT/PDAT_acylTrfase"/>
</dbReference>
<protein>
    <submittedName>
        <fullName evidence="1">Uncharacterized protein</fullName>
    </submittedName>
</protein>
<dbReference type="PANTHER" id="PTHR11440">
    <property type="entry name" value="LECITHIN-CHOLESTEROL ACYLTRANSFERASE-RELATED"/>
    <property type="match status" value="1"/>
</dbReference>
<dbReference type="InterPro" id="IPR029058">
    <property type="entry name" value="AB_hydrolase_fold"/>
</dbReference>
<dbReference type="Gene3D" id="3.40.50.1820">
    <property type="entry name" value="alpha/beta hydrolase"/>
    <property type="match status" value="1"/>
</dbReference>
<accession>A0A8T0GE63</accession>
<comment type="caution">
    <text evidence="1">The sequence shown here is derived from an EMBL/GenBank/DDBJ whole genome shotgun (WGS) entry which is preliminary data.</text>
</comment>
<organism evidence="1 2">
    <name type="scientific">Ceratodon purpureus</name>
    <name type="common">Fire moss</name>
    <name type="synonym">Dicranum purpureum</name>
    <dbReference type="NCBI Taxonomy" id="3225"/>
    <lineage>
        <taxon>Eukaryota</taxon>
        <taxon>Viridiplantae</taxon>
        <taxon>Streptophyta</taxon>
        <taxon>Embryophyta</taxon>
        <taxon>Bryophyta</taxon>
        <taxon>Bryophytina</taxon>
        <taxon>Bryopsida</taxon>
        <taxon>Dicranidae</taxon>
        <taxon>Pseudoditrichales</taxon>
        <taxon>Ditrichaceae</taxon>
        <taxon>Ceratodon</taxon>
    </lineage>
</organism>
<dbReference type="AlphaFoldDB" id="A0A8T0GE63"/>
<evidence type="ECO:0000313" key="2">
    <source>
        <dbReference type="Proteomes" id="UP000822688"/>
    </source>
</evidence>
<name>A0A8T0GE63_CERPU</name>
<dbReference type="EMBL" id="CM026432">
    <property type="protein sequence ID" value="KAG0557320.1"/>
    <property type="molecule type" value="Genomic_DNA"/>
</dbReference>
<reference evidence="1 2" key="1">
    <citation type="submission" date="2020-06" db="EMBL/GenBank/DDBJ databases">
        <title>WGS assembly of Ceratodon purpureus strain R40.</title>
        <authorList>
            <person name="Carey S.B."/>
            <person name="Jenkins J."/>
            <person name="Shu S."/>
            <person name="Lovell J.T."/>
            <person name="Sreedasyam A."/>
            <person name="Maumus F."/>
            <person name="Tiley G.P."/>
            <person name="Fernandez-Pozo N."/>
            <person name="Barry K."/>
            <person name="Chen C."/>
            <person name="Wang M."/>
            <person name="Lipzen A."/>
            <person name="Daum C."/>
            <person name="Saski C.A."/>
            <person name="Payton A.C."/>
            <person name="Mcbreen J.C."/>
            <person name="Conrad R.E."/>
            <person name="Kollar L.M."/>
            <person name="Olsson S."/>
            <person name="Huttunen S."/>
            <person name="Landis J.B."/>
            <person name="Wickett N.J."/>
            <person name="Johnson M.G."/>
            <person name="Rensing S.A."/>
            <person name="Grimwood J."/>
            <person name="Schmutz J."/>
            <person name="Mcdaniel S.F."/>
        </authorList>
    </citation>
    <scope>NUCLEOTIDE SEQUENCE [LARGE SCALE GENOMIC DNA]</scope>
    <source>
        <strain evidence="1 2">R40</strain>
    </source>
</reference>
<dbReference type="GO" id="GO:0006629">
    <property type="term" value="P:lipid metabolic process"/>
    <property type="evidence" value="ECO:0007669"/>
    <property type="project" value="InterPro"/>
</dbReference>
<evidence type="ECO:0000313" key="1">
    <source>
        <dbReference type="EMBL" id="KAG0557320.1"/>
    </source>
</evidence>
<gene>
    <name evidence="1" type="ORF">KC19_11G119900</name>
</gene>
<sequence length="579" mass="65492">MVVRVSVREIVERIEHVLWPWHRKDGEDGDGDGEGEDDGSMNPVLLVPGIGGSILQAVDQKGHKERVWVRLFQADHEFRSKLFSFYDPDTGKTQSLDKDIRIEVPEDRFGLYSCDILDPDVILRLNTVYYFHDLIQHMKTWGYKEGKTLFGFGYDFRQSNRLGETMDRLKLKLETMYEASGGRKVDIITHSMGGLVVKSFLALHHEVFEKYVNSWIAVTAPFRGAPGFTMDTLLTGVDFLKGWQRELFVAKWSMHQLLIECPSVYELMAHPHFDWSEPPELRLWRKQAEETGEEKVLLEAFGPKENLDVMMAALEENKLDYNGDKIPLPLNKNIVEWALETQRIMQTAKLPEGVLFYNLYGTSFDTPHHTCYGSSKTPLQELTEILKTEAEFSCVDGDGTVPVESAMADGLNAQERVGIPGDHRGILMDQHFFRIMKHWLKVGGADLEYDPETDYVMVPRRGFEFDSHMEESVAVAGPEETEGGSLEAPPNQVYIATVETGSGSSSDIRAEAHAHVHPKEGQITEPEFQISTIGVAEGRDEEETKAALDQVMAAASEEAKARTSKSKRIVSDKTCYMRH</sequence>
<dbReference type="SUPFAM" id="SSF53474">
    <property type="entry name" value="alpha/beta-Hydrolases"/>
    <property type="match status" value="1"/>
</dbReference>
<dbReference type="GO" id="GO:0008374">
    <property type="term" value="F:O-acyltransferase activity"/>
    <property type="evidence" value="ECO:0007669"/>
    <property type="project" value="InterPro"/>
</dbReference>
<keyword evidence="2" id="KW-1185">Reference proteome</keyword>
<dbReference type="Proteomes" id="UP000822688">
    <property type="component" value="Chromosome 11"/>
</dbReference>